<gene>
    <name evidence="2" type="ORF">PLEPLA_LOCUS40886</name>
</gene>
<feature type="region of interest" description="Disordered" evidence="1">
    <location>
        <begin position="1"/>
        <end position="81"/>
    </location>
</feature>
<accession>A0A9N7Z7C5</accession>
<feature type="compositionally biased region" description="Low complexity" evidence="1">
    <location>
        <begin position="55"/>
        <end position="67"/>
    </location>
</feature>
<keyword evidence="3" id="KW-1185">Reference proteome</keyword>
<sequence>MTSGPPGERGRVNSSPGTDGGLLTSSAVSTELNPHHRYQRGASPGQMRPQQQDIVPSVQGSSVCVSGAGAGKGGPGRMGGGGLLKALSESLTDGLSTKHSCFRHSRGSGGFREPLYLHMVGSQVTPRPERWHVSTLAAICSSFLLPAPLSSQALFNLLIFTT</sequence>
<name>A0A9N7Z7C5_PLEPL</name>
<evidence type="ECO:0000313" key="3">
    <source>
        <dbReference type="Proteomes" id="UP001153269"/>
    </source>
</evidence>
<evidence type="ECO:0000313" key="2">
    <source>
        <dbReference type="EMBL" id="CAB1453136.1"/>
    </source>
</evidence>
<reference evidence="2" key="1">
    <citation type="submission" date="2020-03" db="EMBL/GenBank/DDBJ databases">
        <authorList>
            <person name="Weist P."/>
        </authorList>
    </citation>
    <scope>NUCLEOTIDE SEQUENCE</scope>
</reference>
<comment type="caution">
    <text evidence="2">The sequence shown here is derived from an EMBL/GenBank/DDBJ whole genome shotgun (WGS) entry which is preliminary data.</text>
</comment>
<organism evidence="2 3">
    <name type="scientific">Pleuronectes platessa</name>
    <name type="common">European plaice</name>
    <dbReference type="NCBI Taxonomy" id="8262"/>
    <lineage>
        <taxon>Eukaryota</taxon>
        <taxon>Metazoa</taxon>
        <taxon>Chordata</taxon>
        <taxon>Craniata</taxon>
        <taxon>Vertebrata</taxon>
        <taxon>Euteleostomi</taxon>
        <taxon>Actinopterygii</taxon>
        <taxon>Neopterygii</taxon>
        <taxon>Teleostei</taxon>
        <taxon>Neoteleostei</taxon>
        <taxon>Acanthomorphata</taxon>
        <taxon>Carangaria</taxon>
        <taxon>Pleuronectiformes</taxon>
        <taxon>Pleuronectoidei</taxon>
        <taxon>Pleuronectidae</taxon>
        <taxon>Pleuronectes</taxon>
    </lineage>
</organism>
<dbReference type="EMBL" id="CADEAL010004158">
    <property type="protein sequence ID" value="CAB1453136.1"/>
    <property type="molecule type" value="Genomic_DNA"/>
</dbReference>
<dbReference type="AlphaFoldDB" id="A0A9N7Z7C5"/>
<feature type="compositionally biased region" description="Gly residues" evidence="1">
    <location>
        <begin position="68"/>
        <end position="81"/>
    </location>
</feature>
<protein>
    <submittedName>
        <fullName evidence="2">Uncharacterized protein</fullName>
    </submittedName>
</protein>
<evidence type="ECO:0000256" key="1">
    <source>
        <dbReference type="SAM" id="MobiDB-lite"/>
    </source>
</evidence>
<proteinExistence type="predicted"/>
<dbReference type="Proteomes" id="UP001153269">
    <property type="component" value="Unassembled WGS sequence"/>
</dbReference>
<feature type="compositionally biased region" description="Polar residues" evidence="1">
    <location>
        <begin position="12"/>
        <end position="32"/>
    </location>
</feature>